<dbReference type="AlphaFoldDB" id="J3KKD5"/>
<proteinExistence type="predicted"/>
<dbReference type="VEuPathDB" id="FungiDB:CIMG_01976"/>
<sequence length="78" mass="9095">MHKSRQDHQSMREPYTSTTQAKTPDQTPPVTSLRPKPFRYRSLDEELCVRGLNTHPLFLKQPSKTISGPRRLFIFSLL</sequence>
<evidence type="ECO:0000256" key="1">
    <source>
        <dbReference type="SAM" id="MobiDB-lite"/>
    </source>
</evidence>
<evidence type="ECO:0000313" key="2">
    <source>
        <dbReference type="EMBL" id="EAS36622.3"/>
    </source>
</evidence>
<gene>
    <name evidence="2" type="ORF">CIMG_01976</name>
</gene>
<dbReference type="InParanoid" id="J3KKD5"/>
<dbReference type="KEGG" id="cim:CIMG_01976"/>
<dbReference type="Proteomes" id="UP000001261">
    <property type="component" value="Unassembled WGS sequence"/>
</dbReference>
<name>J3KKD5_COCIM</name>
<feature type="compositionally biased region" description="Polar residues" evidence="1">
    <location>
        <begin position="15"/>
        <end position="30"/>
    </location>
</feature>
<dbReference type="RefSeq" id="XP_001248205.2">
    <property type="nucleotide sequence ID" value="XM_001248204.2"/>
</dbReference>
<organism evidence="2 3">
    <name type="scientific">Coccidioides immitis (strain RS)</name>
    <name type="common">Valley fever fungus</name>
    <dbReference type="NCBI Taxonomy" id="246410"/>
    <lineage>
        <taxon>Eukaryota</taxon>
        <taxon>Fungi</taxon>
        <taxon>Dikarya</taxon>
        <taxon>Ascomycota</taxon>
        <taxon>Pezizomycotina</taxon>
        <taxon>Eurotiomycetes</taxon>
        <taxon>Eurotiomycetidae</taxon>
        <taxon>Onygenales</taxon>
        <taxon>Onygenaceae</taxon>
        <taxon>Coccidioides</taxon>
    </lineage>
</organism>
<reference evidence="3" key="2">
    <citation type="journal article" date="2010" name="Genome Res.">
        <title>Population genomic sequencing of Coccidioides fungi reveals recent hybridization and transposon control.</title>
        <authorList>
            <person name="Neafsey D.E."/>
            <person name="Barker B.M."/>
            <person name="Sharpton T.J."/>
            <person name="Stajich J.E."/>
            <person name="Park D.J."/>
            <person name="Whiston E."/>
            <person name="Hung C.-Y."/>
            <person name="McMahan C."/>
            <person name="White J."/>
            <person name="Sykes S."/>
            <person name="Heiman D."/>
            <person name="Young S."/>
            <person name="Zeng Q."/>
            <person name="Abouelleil A."/>
            <person name="Aftuck L."/>
            <person name="Bessette D."/>
            <person name="Brown A."/>
            <person name="FitzGerald M."/>
            <person name="Lui A."/>
            <person name="Macdonald J.P."/>
            <person name="Priest M."/>
            <person name="Orbach M.J."/>
            <person name="Galgiani J.N."/>
            <person name="Kirkland T.N."/>
            <person name="Cole G.T."/>
            <person name="Birren B.W."/>
            <person name="Henn M.R."/>
            <person name="Taylor J.W."/>
            <person name="Rounsley S.D."/>
        </authorList>
    </citation>
    <scope>GENOME REANNOTATION</scope>
    <source>
        <strain evidence="3">RS</strain>
    </source>
</reference>
<feature type="compositionally biased region" description="Basic and acidic residues" evidence="1">
    <location>
        <begin position="1"/>
        <end position="11"/>
    </location>
</feature>
<evidence type="ECO:0000313" key="3">
    <source>
        <dbReference type="Proteomes" id="UP000001261"/>
    </source>
</evidence>
<protein>
    <submittedName>
        <fullName evidence="2">Uncharacterized protein</fullName>
    </submittedName>
</protein>
<dbReference type="EMBL" id="GG704911">
    <property type="protein sequence ID" value="EAS36622.3"/>
    <property type="molecule type" value="Genomic_DNA"/>
</dbReference>
<accession>J3KKD5</accession>
<reference evidence="3" key="1">
    <citation type="journal article" date="2009" name="Genome Res.">
        <title>Comparative genomic analyses of the human fungal pathogens Coccidioides and their relatives.</title>
        <authorList>
            <person name="Sharpton T.J."/>
            <person name="Stajich J.E."/>
            <person name="Rounsley S.D."/>
            <person name="Gardner M.J."/>
            <person name="Wortman J.R."/>
            <person name="Jordar V.S."/>
            <person name="Maiti R."/>
            <person name="Kodira C.D."/>
            <person name="Neafsey D.E."/>
            <person name="Zeng Q."/>
            <person name="Hung C.-Y."/>
            <person name="McMahan C."/>
            <person name="Muszewska A."/>
            <person name="Grynberg M."/>
            <person name="Mandel M.A."/>
            <person name="Kellner E.M."/>
            <person name="Barker B.M."/>
            <person name="Galgiani J.N."/>
            <person name="Orbach M.J."/>
            <person name="Kirkland T.N."/>
            <person name="Cole G.T."/>
            <person name="Henn M.R."/>
            <person name="Birren B.W."/>
            <person name="Taylor J.W."/>
        </authorList>
    </citation>
    <scope>NUCLEOTIDE SEQUENCE [LARGE SCALE GENOMIC DNA]</scope>
    <source>
        <strain evidence="3">RS</strain>
    </source>
</reference>
<dbReference type="GeneID" id="4567119"/>
<keyword evidence="3" id="KW-1185">Reference proteome</keyword>
<feature type="region of interest" description="Disordered" evidence="1">
    <location>
        <begin position="1"/>
        <end position="36"/>
    </location>
</feature>